<dbReference type="SUPFAM" id="SSF48403">
    <property type="entry name" value="Ankyrin repeat"/>
    <property type="match status" value="1"/>
</dbReference>
<evidence type="ECO:0000256" key="2">
    <source>
        <dbReference type="ARBA" id="ARBA00023043"/>
    </source>
</evidence>
<dbReference type="PANTHER" id="PTHR24171">
    <property type="entry name" value="ANKYRIN REPEAT DOMAIN-CONTAINING PROTEIN 39-RELATED"/>
    <property type="match status" value="1"/>
</dbReference>
<dbReference type="SMART" id="SM00248">
    <property type="entry name" value="ANK"/>
    <property type="match status" value="1"/>
</dbReference>
<dbReference type="AlphaFoldDB" id="A0A2N9LAF7"/>
<keyword evidence="2 3" id="KW-0040">ANK repeat</keyword>
<dbReference type="Proteomes" id="UP000239735">
    <property type="component" value="Unassembled WGS sequence"/>
</dbReference>
<dbReference type="EMBL" id="OKRB01000085">
    <property type="protein sequence ID" value="SPE20221.1"/>
    <property type="molecule type" value="Genomic_DNA"/>
</dbReference>
<evidence type="ECO:0000313" key="4">
    <source>
        <dbReference type="EMBL" id="SPE20221.1"/>
    </source>
</evidence>
<dbReference type="InterPro" id="IPR036770">
    <property type="entry name" value="Ankyrin_rpt-contain_sf"/>
</dbReference>
<name>A0A2N9LAF7_9BACT</name>
<dbReference type="PROSITE" id="PS50297">
    <property type="entry name" value="ANK_REP_REGION"/>
    <property type="match status" value="1"/>
</dbReference>
<feature type="repeat" description="ANK" evidence="3">
    <location>
        <begin position="36"/>
        <end position="68"/>
    </location>
</feature>
<keyword evidence="1" id="KW-0677">Repeat</keyword>
<accession>A0A2N9LAF7</accession>
<organism evidence="4 5">
    <name type="scientific">Candidatus Sulfuritelmatomonas gaucii</name>
    <dbReference type="NCBI Taxonomy" id="2043161"/>
    <lineage>
        <taxon>Bacteria</taxon>
        <taxon>Pseudomonadati</taxon>
        <taxon>Acidobacteriota</taxon>
        <taxon>Terriglobia</taxon>
        <taxon>Terriglobales</taxon>
        <taxon>Acidobacteriaceae</taxon>
        <taxon>Candidatus Sulfuritelmatomonas</taxon>
    </lineage>
</organism>
<dbReference type="Pfam" id="PF12796">
    <property type="entry name" value="Ank_2"/>
    <property type="match status" value="1"/>
</dbReference>
<dbReference type="PANTHER" id="PTHR24171:SF9">
    <property type="entry name" value="ANKYRIN REPEAT DOMAIN-CONTAINING PROTEIN 39"/>
    <property type="match status" value="1"/>
</dbReference>
<dbReference type="InterPro" id="IPR002110">
    <property type="entry name" value="Ankyrin_rpt"/>
</dbReference>
<gene>
    <name evidence="4" type="ORF">SBA5_290075</name>
</gene>
<dbReference type="PROSITE" id="PS50088">
    <property type="entry name" value="ANK_REPEAT"/>
    <property type="match status" value="1"/>
</dbReference>
<proteinExistence type="predicted"/>
<reference evidence="5" key="1">
    <citation type="submission" date="2018-02" db="EMBL/GenBank/DDBJ databases">
        <authorList>
            <person name="Hausmann B."/>
        </authorList>
    </citation>
    <scope>NUCLEOTIDE SEQUENCE [LARGE SCALE GENOMIC DNA]</scope>
    <source>
        <strain evidence="5">Peat soil MAG SbA5</strain>
    </source>
</reference>
<sequence>MDEFEKLIDAAKRGALEDVKVIVRDHPAWVSQKDEEGATPLHYAALGGHRPVVKFLVQQGAAVNATDSQFGATPAGWAIEYLREMGAFLGIELADLAFAIQRGHIDWVRRFLQRFPALRQASDTQGRPFKQLAAQSGNPEILRLFESDAAQ</sequence>
<dbReference type="Gene3D" id="1.25.40.20">
    <property type="entry name" value="Ankyrin repeat-containing domain"/>
    <property type="match status" value="1"/>
</dbReference>
<evidence type="ECO:0000256" key="3">
    <source>
        <dbReference type="PROSITE-ProRule" id="PRU00023"/>
    </source>
</evidence>
<protein>
    <submittedName>
        <fullName evidence="4">Uncharacterized protein</fullName>
    </submittedName>
</protein>
<evidence type="ECO:0000313" key="5">
    <source>
        <dbReference type="Proteomes" id="UP000239735"/>
    </source>
</evidence>
<evidence type="ECO:0000256" key="1">
    <source>
        <dbReference type="ARBA" id="ARBA00022737"/>
    </source>
</evidence>